<dbReference type="PANTHER" id="PTHR33393:SF12">
    <property type="entry name" value="CAPSULE BIOSYNTHESIS PROTEIN CAPA"/>
    <property type="match status" value="1"/>
</dbReference>
<dbReference type="InterPro" id="IPR029052">
    <property type="entry name" value="Metallo-depent_PP-like"/>
</dbReference>
<dbReference type="AlphaFoldDB" id="A0A5C8EXV3"/>
<dbReference type="CDD" id="cd07381">
    <property type="entry name" value="MPP_CapA"/>
    <property type="match status" value="1"/>
</dbReference>
<dbReference type="SUPFAM" id="SSF56300">
    <property type="entry name" value="Metallo-dependent phosphatases"/>
    <property type="match status" value="1"/>
</dbReference>
<evidence type="ECO:0000313" key="4">
    <source>
        <dbReference type="Proteomes" id="UP000325002"/>
    </source>
</evidence>
<reference evidence="3 4" key="1">
    <citation type="journal article" date="1992" name="Lakartidningen">
        <title>[Penicillin V and not amoxicillin is the first choice preparation in acute otitis].</title>
        <authorList>
            <person name="Kamme C."/>
            <person name="Lundgren K."/>
            <person name="Prellner K."/>
        </authorList>
    </citation>
    <scope>NUCLEOTIDE SEQUENCE [LARGE SCALE GENOMIC DNA]</scope>
    <source>
        <strain evidence="3 4">PC3997IV</strain>
    </source>
</reference>
<sequence>MVKFKYILLILFIISLFNSCDKNNISKKEEVKSAKLVFVGDIMTHPNIVKSFENKDILFDLKDYLKGDIVFANLEFTVDTNKPPMPYPEFNGSIEYLRYFFNYFNLFSVANNHTYDQGAQAEAETIAEIERNNKLIIGGSTNSKDIKPLITNINNIPIFLSAYTMLDNGISYRSNENGYFYFMNFFPKKEDLIEKIKDDLKLATNNELKIISLHFGLEYTTKPEEKTIEIARDLIENGVDIIIGHHPHVPRCSEIYEGTNHKGIIIYSLGNFIANHKGRFPYLDIGTILSLEIKENKEINFEFMPTYYAFFYKNRLSKNDFDFIIKPIKENPDIEMPKLKTNYIYSNYDTNAIKNGYKLINEFYNSLINKNIKNITN</sequence>
<proteinExistence type="inferred from homology"/>
<protein>
    <submittedName>
        <fullName evidence="3">CapA family protein</fullName>
    </submittedName>
</protein>
<evidence type="ECO:0000313" key="3">
    <source>
        <dbReference type="EMBL" id="TXJ41791.1"/>
    </source>
</evidence>
<name>A0A5C8EXV3_9SPIR</name>
<comment type="caution">
    <text evidence="3">The sequence shown here is derived from an EMBL/GenBank/DDBJ whole genome shotgun (WGS) entry which is preliminary data.</text>
</comment>
<accession>A0A5C8EXV3</accession>
<dbReference type="EMBL" id="SAYD01000001">
    <property type="protein sequence ID" value="TXJ41791.1"/>
    <property type="molecule type" value="Genomic_DNA"/>
</dbReference>
<organism evidence="3 4">
    <name type="scientific">Brachyspira aalborgi</name>
    <dbReference type="NCBI Taxonomy" id="29522"/>
    <lineage>
        <taxon>Bacteria</taxon>
        <taxon>Pseudomonadati</taxon>
        <taxon>Spirochaetota</taxon>
        <taxon>Spirochaetia</taxon>
        <taxon>Brachyspirales</taxon>
        <taxon>Brachyspiraceae</taxon>
        <taxon>Brachyspira</taxon>
    </lineage>
</organism>
<dbReference type="Pfam" id="PF09587">
    <property type="entry name" value="PGA_cap"/>
    <property type="match status" value="1"/>
</dbReference>
<feature type="domain" description="Capsule synthesis protein CapA" evidence="2">
    <location>
        <begin position="35"/>
        <end position="276"/>
    </location>
</feature>
<evidence type="ECO:0000256" key="1">
    <source>
        <dbReference type="ARBA" id="ARBA00005662"/>
    </source>
</evidence>
<dbReference type="InterPro" id="IPR052169">
    <property type="entry name" value="CW_Biosynth-Accessory"/>
</dbReference>
<dbReference type="InterPro" id="IPR019079">
    <property type="entry name" value="Capsule_synth_CapA"/>
</dbReference>
<evidence type="ECO:0000259" key="2">
    <source>
        <dbReference type="SMART" id="SM00854"/>
    </source>
</evidence>
<dbReference type="SMART" id="SM00854">
    <property type="entry name" value="PGA_cap"/>
    <property type="match status" value="1"/>
</dbReference>
<dbReference type="Proteomes" id="UP000325002">
    <property type="component" value="Unassembled WGS sequence"/>
</dbReference>
<dbReference type="PANTHER" id="PTHR33393">
    <property type="entry name" value="POLYGLUTAMINE SYNTHESIS ACCESSORY PROTEIN RV0574C-RELATED"/>
    <property type="match status" value="1"/>
</dbReference>
<dbReference type="Gene3D" id="3.60.21.10">
    <property type="match status" value="1"/>
</dbReference>
<comment type="similarity">
    <text evidence="1">Belongs to the CapA family.</text>
</comment>
<gene>
    <name evidence="3" type="ORF">EPJ81_00280</name>
</gene>